<dbReference type="InterPro" id="IPR012981">
    <property type="entry name" value="PIH1_N"/>
</dbReference>
<dbReference type="Pfam" id="PF08190">
    <property type="entry name" value="PIH1"/>
    <property type="match status" value="1"/>
</dbReference>
<comment type="caution">
    <text evidence="2">The sequence shown here is derived from an EMBL/GenBank/DDBJ whole genome shotgun (WGS) entry which is preliminary data.</text>
</comment>
<protein>
    <submittedName>
        <fullName evidence="2">Uncharacterized protein</fullName>
    </submittedName>
</protein>
<dbReference type="PANTHER" id="PTHR22997">
    <property type="entry name" value="PIH1 DOMAIN-CONTAINING PROTEIN 1"/>
    <property type="match status" value="1"/>
</dbReference>
<comment type="similarity">
    <text evidence="1">Belongs to the PIH1 family.</text>
</comment>
<dbReference type="GO" id="GO:0005737">
    <property type="term" value="C:cytoplasm"/>
    <property type="evidence" value="ECO:0007669"/>
    <property type="project" value="TreeGrafter"/>
</dbReference>
<evidence type="ECO:0000256" key="1">
    <source>
        <dbReference type="ARBA" id="ARBA00008511"/>
    </source>
</evidence>
<dbReference type="OrthoDB" id="546764at2759"/>
<name>A0A6S7IKW9_PARCT</name>
<dbReference type="PANTHER" id="PTHR22997:SF3">
    <property type="entry name" value="PROTEIN KINTOUN"/>
    <property type="match status" value="1"/>
</dbReference>
<proteinExistence type="inferred from homology"/>
<sequence length="142" mass="16370">MAKQESQLNMTEEEMERFEKAMKSEEFRKMFAEYAKEISDPENRKKYEEEIAQLEAERGMDVKFINPQDGFVVKTSIKSKDGMKAFINICQSDVINKATCKEGSKKVDEKNVKGQEWLIPYSLSQPREDLDKVDESAGHSCS</sequence>
<dbReference type="InterPro" id="IPR050734">
    <property type="entry name" value="PIH1/Kintoun_subfamily"/>
</dbReference>
<dbReference type="EMBL" id="CACRXK020009798">
    <property type="protein sequence ID" value="CAB4017983.1"/>
    <property type="molecule type" value="Genomic_DNA"/>
</dbReference>
<reference evidence="2" key="1">
    <citation type="submission" date="2020-04" db="EMBL/GenBank/DDBJ databases">
        <authorList>
            <person name="Alioto T."/>
            <person name="Alioto T."/>
            <person name="Gomez Garrido J."/>
        </authorList>
    </citation>
    <scope>NUCLEOTIDE SEQUENCE</scope>
    <source>
        <strain evidence="2">A484AB</strain>
    </source>
</reference>
<accession>A0A6S7IKW9</accession>
<feature type="non-terminal residue" evidence="2">
    <location>
        <position position="142"/>
    </location>
</feature>
<organism evidence="2 3">
    <name type="scientific">Paramuricea clavata</name>
    <name type="common">Red gorgonian</name>
    <name type="synonym">Violescent sea-whip</name>
    <dbReference type="NCBI Taxonomy" id="317549"/>
    <lineage>
        <taxon>Eukaryota</taxon>
        <taxon>Metazoa</taxon>
        <taxon>Cnidaria</taxon>
        <taxon>Anthozoa</taxon>
        <taxon>Octocorallia</taxon>
        <taxon>Malacalcyonacea</taxon>
        <taxon>Plexauridae</taxon>
        <taxon>Paramuricea</taxon>
    </lineage>
</organism>
<evidence type="ECO:0000313" key="2">
    <source>
        <dbReference type="EMBL" id="CAB4017983.1"/>
    </source>
</evidence>
<evidence type="ECO:0000313" key="3">
    <source>
        <dbReference type="Proteomes" id="UP001152795"/>
    </source>
</evidence>
<dbReference type="AlphaFoldDB" id="A0A6S7IKW9"/>
<keyword evidence="3" id="KW-1185">Reference proteome</keyword>
<dbReference type="Proteomes" id="UP001152795">
    <property type="component" value="Unassembled WGS sequence"/>
</dbReference>
<gene>
    <name evidence="2" type="ORF">PACLA_8A014809</name>
</gene>